<dbReference type="GO" id="GO:0000127">
    <property type="term" value="C:transcription factor TFIIIC complex"/>
    <property type="evidence" value="ECO:0007669"/>
    <property type="project" value="TreeGrafter"/>
</dbReference>
<keyword evidence="7" id="KW-1185">Reference proteome</keyword>
<dbReference type="InterPro" id="IPR013087">
    <property type="entry name" value="Znf_C2H2_type"/>
</dbReference>
<dbReference type="PANTHER" id="PTHR15052:SF2">
    <property type="entry name" value="GENERAL TRANSCRIPTION FACTOR 3C POLYPEPTIDE 2"/>
    <property type="match status" value="1"/>
</dbReference>
<evidence type="ECO:0000313" key="6">
    <source>
        <dbReference type="EMBL" id="CAH0726598.1"/>
    </source>
</evidence>
<feature type="non-terminal residue" evidence="6">
    <location>
        <position position="1902"/>
    </location>
</feature>
<evidence type="ECO:0000256" key="3">
    <source>
        <dbReference type="ARBA" id="ARBA00023242"/>
    </source>
</evidence>
<dbReference type="Proteomes" id="UP000838878">
    <property type="component" value="Chromosome 6"/>
</dbReference>
<sequence>MSSKKLKKSTWDKCHINTISGNNPEVLVLPPDILQKLGINLGNIESSKEITIKKENLKDRNNESKGSADKESIEKTCNIESSFLETANLMKESVLLSPTFHTMKHNSALNELKMVHTNKHENSFDIQQKDRKDLSNRNECEMHTLQFDIESDSVVEVTHNLNTEIRNQSEIIKEEIQTLNTNSKIRIKNTLSKSIETSSENVSKKVFDSNASESKNQINIISQEIIGIDSIAKIKYLTSPDRRHLIPVKIDTLLPSNKIHKSKEQRSCLSIPETISGASHITNVQSLDRPVKEQENNIVNTKSLSLESGENFNITQDPNVRITNEINKLSFNNTSNIEMEKSYQPEKSKSQINIMEEHVENNYNDRKTMLLNEENKEFDNIADCNEQKIYLNTSKVKDVEYQLVPAKNDDTLSSKSLVARNTKFDDSSSSSYHDIEELRDCKDKKINSEEKLITSKLCIQGVEKPGGEGKLVNKNVEIQCVRTYSRSKKPKSLNFNILKPDSLEKNLKYEDAENKQIDEISYLDIEQNFCLCNDFGRLSFYGYDANYEHIHFGERQPVCSLEVFSSIYEDNNMIEISEQDINNIENSTIELDNSVEHEYSHSSLFICFKDDKNLCENTNNDSTILCQKNKILQNQQITSEGTENDEHLINKKHIVAEKSNESDTPSRERNAINKSPKKRNNLDTSSSNRDQKEDLANESMKSAEIVTTSKKTKKRKISKTDSDHDKSNSKKACSDTISCGVCKQKVAIDEWKNHISSEHDFIAWAEGDTLDLEDKKLLRRLNNRLLETGKIICTFCDNEICALDEFIDHIKICMHRQLNPNHRIKCGVCQRTVEGCLWIEHICKEHYYLAWEDGEPPLDLTDSDKIMAFLNITSKAVGGLECTKCGLKRKFVKTYIRHLKKCANIKILPSDQVEDDEKVVDKSDENIIEESPKKPVIKTDDSVTEDNADDVTQKTELTSVVCGVCQADVETEKWIDHICMEHNYAAWKEGETAIDVNDIKQLSEHLYVLSKAQDGLTCAKCGLRRRYVKSFLNHIKTCDGTTHDSTLNELKKDDITIECGVCHQQMQEKRWFNHIQREHSYLAWKEGENPIDFTNDENVNNHLYAMSKKYDGLICNKCGLTRKYVKMFLAHIQSCESTSFLDYSNAGDGVNDDDTCECGVCGKVVDKKDWKSHAMKKHYNVAWAVGDYPIDVKNPNVVEKYLKEYRNLHKKLVCSLCGLLRASILGFYAHVLQCGKTEEEIDMFKNYCDICNSKYLCIYKNQHLSMHREQELSKERKLSFESKKLIVPKEEIERSEGRQAARKALNVIEKYKSYEYNCDVCGYGADDERELEEHNCGKLYRDTSDSEVSVKLEDSSSDDTEESGVDRYISDDVEIKRERKKRSNDTFSAASKIKRIPFDVRNPKLYLQQAGHEYVKAYLSNDLLYQQWRECKYEAIPEEQISKYMPPIEESCKLKLCKGDWTVFKKFEAKKDSAGYTIFVGSSIQCIAWAGAGAGAGAGRQLLAVAAHNAADTPRLGAGAHARANMLQIWDFAALDRSTPKFALGIAHDYGMVWGMDWCPSGTRDDLNENQTTFARLGLLAIACSDGHAYILCVPYPSTITDGDRKVYKLQPVAELRLCRTDREKFQATSISWSSETDHASVLVGYSDGTLALYDLQSESPILVHKIKEVSIFYPYYEERPHNTCVTGVATFPLKYSARSLLSSASPTGAECARRGGGARLRSALACSAARHAPHWPSVLLAENDSIVNQAVNELDWWCLGRRLGAVHSCGGCAHCGRLAAYAPPALRLMTPHPVYCDLNKETVAIIHMVPLSRKRSKQKNDDFGVKLEPLTYKDAVKSYGIEVRFAKELDKKQIQNLSNKEQCPERFPLADIPSMAFNPSAKHHKQLALATHSGFVFVINV</sequence>
<reference evidence="6" key="1">
    <citation type="submission" date="2021-12" db="EMBL/GenBank/DDBJ databases">
        <authorList>
            <person name="Martin H S."/>
        </authorList>
    </citation>
    <scope>NUCLEOTIDE SEQUENCE</scope>
</reference>
<dbReference type="GO" id="GO:0005634">
    <property type="term" value="C:nucleus"/>
    <property type="evidence" value="ECO:0007669"/>
    <property type="project" value="UniProtKB-SubCell"/>
</dbReference>
<feature type="region of interest" description="Disordered" evidence="4">
    <location>
        <begin position="655"/>
        <end position="733"/>
    </location>
</feature>
<comment type="subcellular location">
    <subcellularLocation>
        <location evidence="1">Nucleus</location>
    </subcellularLocation>
</comment>
<evidence type="ECO:0000256" key="4">
    <source>
        <dbReference type="SAM" id="MobiDB-lite"/>
    </source>
</evidence>
<evidence type="ECO:0000256" key="1">
    <source>
        <dbReference type="ARBA" id="ARBA00004123"/>
    </source>
</evidence>
<dbReference type="EMBL" id="OV170226">
    <property type="protein sequence ID" value="CAH0726598.1"/>
    <property type="molecule type" value="Genomic_DNA"/>
</dbReference>
<keyword evidence="3" id="KW-0539">Nucleus</keyword>
<accession>A0A8J9VNN2</accession>
<evidence type="ECO:0000256" key="2">
    <source>
        <dbReference type="ARBA" id="ARBA00023163"/>
    </source>
</evidence>
<dbReference type="SMART" id="SM00355">
    <property type="entry name" value="ZnF_C2H2"/>
    <property type="match status" value="5"/>
</dbReference>
<organism evidence="6 7">
    <name type="scientific">Brenthis ino</name>
    <name type="common">lesser marbled fritillary</name>
    <dbReference type="NCBI Taxonomy" id="405034"/>
    <lineage>
        <taxon>Eukaryota</taxon>
        <taxon>Metazoa</taxon>
        <taxon>Ecdysozoa</taxon>
        <taxon>Arthropoda</taxon>
        <taxon>Hexapoda</taxon>
        <taxon>Insecta</taxon>
        <taxon>Pterygota</taxon>
        <taxon>Neoptera</taxon>
        <taxon>Endopterygota</taxon>
        <taxon>Lepidoptera</taxon>
        <taxon>Glossata</taxon>
        <taxon>Ditrysia</taxon>
        <taxon>Papilionoidea</taxon>
        <taxon>Nymphalidae</taxon>
        <taxon>Heliconiinae</taxon>
        <taxon>Argynnini</taxon>
        <taxon>Brenthis</taxon>
    </lineage>
</organism>
<dbReference type="PROSITE" id="PS00028">
    <property type="entry name" value="ZINC_FINGER_C2H2_1"/>
    <property type="match status" value="1"/>
</dbReference>
<dbReference type="SUPFAM" id="SSF50978">
    <property type="entry name" value="WD40 repeat-like"/>
    <property type="match status" value="1"/>
</dbReference>
<proteinExistence type="predicted"/>
<protein>
    <recommendedName>
        <fullName evidence="5">C2H2-type domain-containing protein</fullName>
    </recommendedName>
</protein>
<feature type="compositionally biased region" description="Basic and acidic residues" evidence="4">
    <location>
        <begin position="655"/>
        <end position="671"/>
    </location>
</feature>
<dbReference type="InterPro" id="IPR052416">
    <property type="entry name" value="GTF3C_component"/>
</dbReference>
<dbReference type="GO" id="GO:0006383">
    <property type="term" value="P:transcription by RNA polymerase III"/>
    <property type="evidence" value="ECO:0007669"/>
    <property type="project" value="TreeGrafter"/>
</dbReference>
<feature type="compositionally biased region" description="Basic and acidic residues" evidence="4">
    <location>
        <begin position="718"/>
        <end position="728"/>
    </location>
</feature>
<keyword evidence="2" id="KW-0804">Transcription</keyword>
<evidence type="ECO:0000259" key="5">
    <source>
        <dbReference type="PROSITE" id="PS00028"/>
    </source>
</evidence>
<dbReference type="InterPro" id="IPR015943">
    <property type="entry name" value="WD40/YVTN_repeat-like_dom_sf"/>
</dbReference>
<evidence type="ECO:0000313" key="7">
    <source>
        <dbReference type="Proteomes" id="UP000838878"/>
    </source>
</evidence>
<gene>
    <name evidence="6" type="ORF">BINO364_LOCUS12040</name>
</gene>
<dbReference type="OrthoDB" id="4703at2759"/>
<dbReference type="Gene3D" id="2.130.10.10">
    <property type="entry name" value="YVTN repeat-like/Quinoprotein amine dehydrogenase"/>
    <property type="match status" value="1"/>
</dbReference>
<name>A0A8J9VNN2_9NEOP</name>
<feature type="domain" description="C2H2-type" evidence="5">
    <location>
        <begin position="793"/>
        <end position="815"/>
    </location>
</feature>
<dbReference type="InterPro" id="IPR036322">
    <property type="entry name" value="WD40_repeat_dom_sf"/>
</dbReference>
<dbReference type="PANTHER" id="PTHR15052">
    <property type="entry name" value="RNA POLYMERASE III TRANSCRIPTION INITIATION FACTOR COMPLEX SUBUNIT"/>
    <property type="match status" value="1"/>
</dbReference>